<gene>
    <name evidence="2" type="ORF">ElyMa_003184600</name>
</gene>
<dbReference type="PROSITE" id="PS51885">
    <property type="entry name" value="NEPRILYSIN"/>
    <property type="match status" value="1"/>
</dbReference>
<dbReference type="Pfam" id="PF05649">
    <property type="entry name" value="Peptidase_M13_N"/>
    <property type="match status" value="1"/>
</dbReference>
<evidence type="ECO:0000313" key="2">
    <source>
        <dbReference type="EMBL" id="GFS15352.1"/>
    </source>
</evidence>
<name>A0AAV4J1M7_9GAST</name>
<dbReference type="InterPro" id="IPR042089">
    <property type="entry name" value="Peptidase_M13_dom_2"/>
</dbReference>
<dbReference type="GO" id="GO:0016485">
    <property type="term" value="P:protein processing"/>
    <property type="evidence" value="ECO:0007669"/>
    <property type="project" value="TreeGrafter"/>
</dbReference>
<dbReference type="GO" id="GO:0004222">
    <property type="term" value="F:metalloendopeptidase activity"/>
    <property type="evidence" value="ECO:0007669"/>
    <property type="project" value="InterPro"/>
</dbReference>
<dbReference type="PANTHER" id="PTHR11733:SF241">
    <property type="entry name" value="GH26575P-RELATED"/>
    <property type="match status" value="1"/>
</dbReference>
<dbReference type="EMBL" id="BMAT01006586">
    <property type="protein sequence ID" value="GFS15352.1"/>
    <property type="molecule type" value="Genomic_DNA"/>
</dbReference>
<reference evidence="2 3" key="1">
    <citation type="journal article" date="2021" name="Elife">
        <title>Chloroplast acquisition without the gene transfer in kleptoplastic sea slugs, Plakobranchus ocellatus.</title>
        <authorList>
            <person name="Maeda T."/>
            <person name="Takahashi S."/>
            <person name="Yoshida T."/>
            <person name="Shimamura S."/>
            <person name="Takaki Y."/>
            <person name="Nagai Y."/>
            <person name="Toyoda A."/>
            <person name="Suzuki Y."/>
            <person name="Arimoto A."/>
            <person name="Ishii H."/>
            <person name="Satoh N."/>
            <person name="Nishiyama T."/>
            <person name="Hasebe M."/>
            <person name="Maruyama T."/>
            <person name="Minagawa J."/>
            <person name="Obokata J."/>
            <person name="Shigenobu S."/>
        </authorList>
    </citation>
    <scope>NUCLEOTIDE SEQUENCE [LARGE SCALE GENOMIC DNA]</scope>
</reference>
<dbReference type="InterPro" id="IPR008753">
    <property type="entry name" value="Peptidase_M13_N"/>
</dbReference>
<keyword evidence="3" id="KW-1185">Reference proteome</keyword>
<dbReference type="SUPFAM" id="SSF55486">
    <property type="entry name" value="Metalloproteases ('zincins'), catalytic domain"/>
    <property type="match status" value="1"/>
</dbReference>
<evidence type="ECO:0000259" key="1">
    <source>
        <dbReference type="Pfam" id="PF05649"/>
    </source>
</evidence>
<proteinExistence type="predicted"/>
<dbReference type="InterPro" id="IPR000718">
    <property type="entry name" value="Peptidase_M13"/>
</dbReference>
<feature type="domain" description="Peptidase M13 N-terminal" evidence="1">
    <location>
        <begin position="2"/>
        <end position="97"/>
    </location>
</feature>
<comment type="caution">
    <text evidence="2">The sequence shown here is derived from an EMBL/GenBank/DDBJ whole genome shotgun (WGS) entry which is preliminary data.</text>
</comment>
<dbReference type="GO" id="GO:0005886">
    <property type="term" value="C:plasma membrane"/>
    <property type="evidence" value="ECO:0007669"/>
    <property type="project" value="TreeGrafter"/>
</dbReference>
<sequence>MDMVPELATPFQQAMTEYKAVLQGMKREQLRWKKCVEFVNERVGMAVGAMFVKKNFKKESRDTASDMIHDIREAFNELLEENEWMDDKTRAFAKEKVGGVYIVGRIRGLDG</sequence>
<accession>A0AAV4J1M7</accession>
<dbReference type="Gene3D" id="1.10.1380.10">
    <property type="entry name" value="Neutral endopeptidase , domain2"/>
    <property type="match status" value="1"/>
</dbReference>
<dbReference type="Proteomes" id="UP000762676">
    <property type="component" value="Unassembled WGS sequence"/>
</dbReference>
<protein>
    <submittedName>
        <fullName evidence="2">Membrane metallo-endopeptidase-like 1</fullName>
    </submittedName>
</protein>
<organism evidence="2 3">
    <name type="scientific">Elysia marginata</name>
    <dbReference type="NCBI Taxonomy" id="1093978"/>
    <lineage>
        <taxon>Eukaryota</taxon>
        <taxon>Metazoa</taxon>
        <taxon>Spiralia</taxon>
        <taxon>Lophotrochozoa</taxon>
        <taxon>Mollusca</taxon>
        <taxon>Gastropoda</taxon>
        <taxon>Heterobranchia</taxon>
        <taxon>Euthyneura</taxon>
        <taxon>Panpulmonata</taxon>
        <taxon>Sacoglossa</taxon>
        <taxon>Placobranchoidea</taxon>
        <taxon>Plakobranchidae</taxon>
        <taxon>Elysia</taxon>
    </lineage>
</organism>
<dbReference type="AlphaFoldDB" id="A0AAV4J1M7"/>
<dbReference type="PANTHER" id="PTHR11733">
    <property type="entry name" value="ZINC METALLOPROTEASE FAMILY M13 NEPRILYSIN-RELATED"/>
    <property type="match status" value="1"/>
</dbReference>
<evidence type="ECO:0000313" key="3">
    <source>
        <dbReference type="Proteomes" id="UP000762676"/>
    </source>
</evidence>